<dbReference type="Proteomes" id="UP000298652">
    <property type="component" value="Chromosome 5"/>
</dbReference>
<proteinExistence type="predicted"/>
<sequence>MTVCQNTFFCEVFIWRLRFFCSLPEGEELGFEGLTEESEHTRWFLSMSAMLGAVRAHSLSVSHSSGHLFFPLLIEPFENKFL</sequence>
<dbReference type="EMBL" id="CM016556">
    <property type="protein sequence ID" value="TKW13899.1"/>
    <property type="molecule type" value="Genomic_DNA"/>
</dbReference>
<dbReference type="AlphaFoldDB" id="A0A4U6UJ76"/>
<organism evidence="1 2">
    <name type="scientific">Setaria viridis</name>
    <name type="common">Green bristlegrass</name>
    <name type="synonym">Setaria italica subsp. viridis</name>
    <dbReference type="NCBI Taxonomy" id="4556"/>
    <lineage>
        <taxon>Eukaryota</taxon>
        <taxon>Viridiplantae</taxon>
        <taxon>Streptophyta</taxon>
        <taxon>Embryophyta</taxon>
        <taxon>Tracheophyta</taxon>
        <taxon>Spermatophyta</taxon>
        <taxon>Magnoliopsida</taxon>
        <taxon>Liliopsida</taxon>
        <taxon>Poales</taxon>
        <taxon>Poaceae</taxon>
        <taxon>PACMAD clade</taxon>
        <taxon>Panicoideae</taxon>
        <taxon>Panicodae</taxon>
        <taxon>Paniceae</taxon>
        <taxon>Cenchrinae</taxon>
        <taxon>Setaria</taxon>
    </lineage>
</organism>
<gene>
    <name evidence="1" type="ORF">SEVIR_5G131250v2</name>
</gene>
<protein>
    <submittedName>
        <fullName evidence="1">Uncharacterized protein</fullName>
    </submittedName>
</protein>
<accession>A0A4U6UJ76</accession>
<name>A0A4U6UJ76_SETVI</name>
<keyword evidence="2" id="KW-1185">Reference proteome</keyword>
<dbReference type="Gramene" id="TKW13899">
    <property type="protein sequence ID" value="TKW13899"/>
    <property type="gene ID" value="SEVIR_5G131250v2"/>
</dbReference>
<evidence type="ECO:0000313" key="1">
    <source>
        <dbReference type="EMBL" id="TKW13899.1"/>
    </source>
</evidence>
<reference evidence="1" key="1">
    <citation type="submission" date="2019-03" db="EMBL/GenBank/DDBJ databases">
        <title>WGS assembly of Setaria viridis.</title>
        <authorList>
            <person name="Huang P."/>
            <person name="Jenkins J."/>
            <person name="Grimwood J."/>
            <person name="Barry K."/>
            <person name="Healey A."/>
            <person name="Mamidi S."/>
            <person name="Sreedasyam A."/>
            <person name="Shu S."/>
            <person name="Feldman M."/>
            <person name="Wu J."/>
            <person name="Yu Y."/>
            <person name="Chen C."/>
            <person name="Johnson J."/>
            <person name="Rokhsar D."/>
            <person name="Baxter I."/>
            <person name="Schmutz J."/>
            <person name="Brutnell T."/>
            <person name="Kellogg E."/>
        </authorList>
    </citation>
    <scope>NUCLEOTIDE SEQUENCE [LARGE SCALE GENOMIC DNA]</scope>
</reference>
<evidence type="ECO:0000313" key="2">
    <source>
        <dbReference type="Proteomes" id="UP000298652"/>
    </source>
</evidence>